<evidence type="ECO:0000313" key="6">
    <source>
        <dbReference type="EMBL" id="KAG8464350.1"/>
    </source>
</evidence>
<dbReference type="NCBIfam" id="TIGR00756">
    <property type="entry name" value="PPR"/>
    <property type="match status" value="7"/>
</dbReference>
<comment type="caution">
    <text evidence="6">The sequence shown here is derived from an EMBL/GenBank/DDBJ whole genome shotgun (WGS) entry which is preliminary data.</text>
</comment>
<feature type="repeat" description="PPR" evidence="2">
    <location>
        <begin position="729"/>
        <end position="763"/>
    </location>
</feature>
<feature type="region of interest" description="Disordered" evidence="3">
    <location>
        <begin position="585"/>
        <end position="619"/>
    </location>
</feature>
<dbReference type="Pfam" id="PF13812">
    <property type="entry name" value="PPR_3"/>
    <property type="match status" value="1"/>
</dbReference>
<evidence type="ECO:0000256" key="1">
    <source>
        <dbReference type="ARBA" id="ARBA00022737"/>
    </source>
</evidence>
<dbReference type="SUPFAM" id="SSF48452">
    <property type="entry name" value="TPR-like"/>
    <property type="match status" value="1"/>
</dbReference>
<evidence type="ECO:0000259" key="5">
    <source>
        <dbReference type="Pfam" id="PF17177"/>
    </source>
</evidence>
<sequence length="947" mass="98838">MAVRDARRVALAWALLVGAAEGGVRPNSASQRPLRAVARPASAAAAAVGHPPPAPPDAHTLLSRCREHVRAGDAHSALAEFRRMLRCGRPCVRSCNQLLLQLADAGQLNAAVEAYRAMLAAGQPAPTAVTYSTLISRAARAHDRPLAESLFAEMLEIGCQPDTQVYNSAIQACAKAGDPEAALRYASDLRARGLQPTAVTFNSLLDAFARTGNVTAMLATFRSMKQSRLTPDGMTFSIVINGCARAERVNAAFAVLGMMRRANLPPNAITYSTLIHACGKTNQLNRALETLAEMERDGIRPNVVTWTALIDAHGKGEQPEAALWLFGRMEASGVQPNEVTLDVLFNALMRAGQLERAVRVLQAVAAGGSLAAAAGAAGEGGGAAGGAAGACLRVTGRMYTTVLRRCMDVQDVVQLEATLALMRADRMQPPVGLREELATFCGKTQQLAQAFDRVARLCAGGARDVDGADESGAMPAARERALRNAVALAVEMARASATGARLLLDLVASASAVESVHAANAPPAAASSAPARDALRLARSHARASAQAARRALDRLNTIQRLAPHLADTRDDLVAAATAVEGTATALDTPGATRGERAAGERAANAPPSHGNDAPSTAAVSPRVRMYGAPKPPAVSQWEELVELVTQPAHDEGAGAPTRGRAARAAERPRDGRDAISRVFAVFRQMVDAGVPPDVATFNVLLGACAVAGDVPRALRTLQTLRAAGHVPDVITYTSLIKAYGKAGLVDGAEAVFAAMLGAREPARPAKAANQKKNHLLDRLAANPAAAAAAFAPRQSAPADMGGADEAAALVRAASHVAVGASAVRPNEFTYAELMRAQLRAGNDARVVELYALVRAACAGRPLKPRTLNLALRAQCALGELKPALRLRVHMRANGVEEDAHARHALDGLCVACRQPGLGARPGVGAKAGVNHRPLSRPPSSSRPELR</sequence>
<dbReference type="OrthoDB" id="10265925at2759"/>
<keyword evidence="7" id="KW-1185">Reference proteome</keyword>
<feature type="region of interest" description="Disordered" evidence="3">
    <location>
        <begin position="922"/>
        <end position="947"/>
    </location>
</feature>
<dbReference type="PANTHER" id="PTHR47447">
    <property type="entry name" value="OS03G0856100 PROTEIN"/>
    <property type="match status" value="1"/>
</dbReference>
<dbReference type="EMBL" id="JAGTXO010000013">
    <property type="protein sequence ID" value="KAG8464350.1"/>
    <property type="molecule type" value="Genomic_DNA"/>
</dbReference>
<dbReference type="PANTHER" id="PTHR47447:SF17">
    <property type="entry name" value="OS12G0638900 PROTEIN"/>
    <property type="match status" value="1"/>
</dbReference>
<dbReference type="InterPro" id="IPR011990">
    <property type="entry name" value="TPR-like_helical_dom_sf"/>
</dbReference>
<evidence type="ECO:0000256" key="3">
    <source>
        <dbReference type="SAM" id="MobiDB-lite"/>
    </source>
</evidence>
<evidence type="ECO:0000256" key="2">
    <source>
        <dbReference type="PROSITE-ProRule" id="PRU00708"/>
    </source>
</evidence>
<dbReference type="OMA" id="QCALGEL"/>
<organism evidence="6 7">
    <name type="scientific">Diacronema lutheri</name>
    <name type="common">Unicellular marine alga</name>
    <name type="synonym">Monochrysis lutheri</name>
    <dbReference type="NCBI Taxonomy" id="2081491"/>
    <lineage>
        <taxon>Eukaryota</taxon>
        <taxon>Haptista</taxon>
        <taxon>Haptophyta</taxon>
        <taxon>Pavlovophyceae</taxon>
        <taxon>Pavlovales</taxon>
        <taxon>Pavlovaceae</taxon>
        <taxon>Diacronema</taxon>
    </lineage>
</organism>
<dbReference type="InterPro" id="IPR002885">
    <property type="entry name" value="PPR_rpt"/>
</dbReference>
<keyword evidence="4" id="KW-0732">Signal</keyword>
<gene>
    <name evidence="6" type="ORF">KFE25_003413</name>
</gene>
<feature type="signal peptide" evidence="4">
    <location>
        <begin position="1"/>
        <end position="22"/>
    </location>
</feature>
<dbReference type="Proteomes" id="UP000751190">
    <property type="component" value="Unassembled WGS sequence"/>
</dbReference>
<feature type="repeat" description="PPR" evidence="2">
    <location>
        <begin position="267"/>
        <end position="301"/>
    </location>
</feature>
<reference evidence="6" key="1">
    <citation type="submission" date="2021-05" db="EMBL/GenBank/DDBJ databases">
        <title>The genome of the haptophyte Pavlova lutheri (Diacronema luteri, Pavlovales) - a model for lipid biosynthesis in eukaryotic algae.</title>
        <authorList>
            <person name="Hulatt C.J."/>
            <person name="Posewitz M.C."/>
        </authorList>
    </citation>
    <scope>NUCLEOTIDE SEQUENCE</scope>
    <source>
        <strain evidence="6">NIVA-4/92</strain>
    </source>
</reference>
<evidence type="ECO:0000313" key="7">
    <source>
        <dbReference type="Proteomes" id="UP000751190"/>
    </source>
</evidence>
<feature type="region of interest" description="Disordered" evidence="3">
    <location>
        <begin position="650"/>
        <end position="670"/>
    </location>
</feature>
<dbReference type="PROSITE" id="PS51375">
    <property type="entry name" value="PPR"/>
    <property type="match status" value="8"/>
</dbReference>
<accession>A0A8J5XS00</accession>
<dbReference type="InterPro" id="IPR033443">
    <property type="entry name" value="PROP1-like_PPR_dom"/>
</dbReference>
<dbReference type="Pfam" id="PF17177">
    <property type="entry name" value="PPR_long"/>
    <property type="match status" value="1"/>
</dbReference>
<feature type="repeat" description="PPR" evidence="2">
    <location>
        <begin position="127"/>
        <end position="161"/>
    </location>
</feature>
<feature type="chain" id="PRO_5035167025" description="PROP1-like PPR domain-containing protein" evidence="4">
    <location>
        <begin position="23"/>
        <end position="947"/>
    </location>
</feature>
<feature type="repeat" description="PPR" evidence="2">
    <location>
        <begin position="197"/>
        <end position="231"/>
    </location>
</feature>
<keyword evidence="1" id="KW-0677">Repeat</keyword>
<evidence type="ECO:0000256" key="4">
    <source>
        <dbReference type="SAM" id="SignalP"/>
    </source>
</evidence>
<feature type="domain" description="PROP1-like PPR" evidence="5">
    <location>
        <begin position="205"/>
        <end position="363"/>
    </location>
</feature>
<feature type="compositionally biased region" description="Low complexity" evidence="3">
    <location>
        <begin position="938"/>
        <end position="947"/>
    </location>
</feature>
<dbReference type="Gene3D" id="1.25.40.10">
    <property type="entry name" value="Tetratricopeptide repeat domain"/>
    <property type="match status" value="5"/>
</dbReference>
<protein>
    <recommendedName>
        <fullName evidence="5">PROP1-like PPR domain-containing protein</fullName>
    </recommendedName>
</protein>
<dbReference type="Pfam" id="PF13041">
    <property type="entry name" value="PPR_2"/>
    <property type="match status" value="1"/>
</dbReference>
<feature type="repeat" description="PPR" evidence="2">
    <location>
        <begin position="232"/>
        <end position="266"/>
    </location>
</feature>
<feature type="repeat" description="PPR" evidence="2">
    <location>
        <begin position="162"/>
        <end position="196"/>
    </location>
</feature>
<dbReference type="AlphaFoldDB" id="A0A8J5XS00"/>
<proteinExistence type="predicted"/>
<feature type="repeat" description="PPR" evidence="2">
    <location>
        <begin position="694"/>
        <end position="728"/>
    </location>
</feature>
<name>A0A8J5XS00_DIALT</name>
<feature type="repeat" description="PPR" evidence="2">
    <location>
        <begin position="302"/>
        <end position="336"/>
    </location>
</feature>